<dbReference type="STRING" id="463301.SAMN04487955_10499"/>
<sequence length="667" mass="74546">MDAQHFLAEFGHIANAPGGVARLRELVLQLAASGRLVERSNPETPIVDTLAAVEKQRKDYKAQLSLRSSRGMPSNQTEPFIIPCYWEWVQLEQISLYVQRGKGPKYSSNGSVRVISQKCVQWSGFDIRQARFITDESVKSYGIERFLCDGDLLWNSTGTGTAGRVAIYHDTGDNRVVADSHITVVRLADALPRYLWCVIASPWIQTRIHPTHPESLVSGTTQQVELGARTVRTLPIPLPPVEEQARIVVKVDELMALCDKLEAQQRKRRRLQNALRQATLKTVVSAESPHELQESWSRLEENFEQLFNAPEDVKEFRTILLELAIKGLLTRQKSGESASDIIRLLAQRNQANNFSSRKSRLNQQQEISGEELPFPLPNNWVWLRLSSLGSFLGGGTPRKSNPDYWRGDVPWVSPKDMKVNRINNSKDSISQEAVEETSVKLIPSGALLVVVRGMILAHSFPVGLAGRELTINQDMKALCPYFPEMSEFLLLLLLGSKRRFLGMVERSTHGTCRLQTERFASSVVGIPPLVEQKRIVARVTELIHACDTLESQLQDANNLSERLAISSISALTGITIEQEEDQPVKAPQTELVAKLRLGETPDIKAQAPLATVLARHNGEMSAKDLWQRFGGEIDAFYAQLKTEIAHGWVLEPEPAKVREIVSEEAGA</sequence>
<dbReference type="InterPro" id="IPR000055">
    <property type="entry name" value="Restrct_endonuc_typeI_TRD"/>
</dbReference>
<keyword evidence="3" id="KW-0238">DNA-binding</keyword>
<name>A0A1I7HAG3_9GAMM</name>
<reference evidence="7" key="1">
    <citation type="submission" date="2016-10" db="EMBL/GenBank/DDBJ databases">
        <authorList>
            <person name="Varghese N."/>
            <person name="Submissions S."/>
        </authorList>
    </citation>
    <scope>NUCLEOTIDE SEQUENCE [LARGE SCALE GENOMIC DNA]</scope>
    <source>
        <strain evidence="7">CGMCC 1.6981</strain>
    </source>
</reference>
<evidence type="ECO:0000259" key="5">
    <source>
        <dbReference type="Pfam" id="PF01420"/>
    </source>
</evidence>
<organism evidence="6 7">
    <name type="scientific">Halomonas korlensis</name>
    <dbReference type="NCBI Taxonomy" id="463301"/>
    <lineage>
        <taxon>Bacteria</taxon>
        <taxon>Pseudomonadati</taxon>
        <taxon>Pseudomonadota</taxon>
        <taxon>Gammaproteobacteria</taxon>
        <taxon>Oceanospirillales</taxon>
        <taxon>Halomonadaceae</taxon>
        <taxon>Halomonas</taxon>
    </lineage>
</organism>
<evidence type="ECO:0000256" key="1">
    <source>
        <dbReference type="ARBA" id="ARBA00010923"/>
    </source>
</evidence>
<dbReference type="Proteomes" id="UP000198693">
    <property type="component" value="Unassembled WGS sequence"/>
</dbReference>
<protein>
    <submittedName>
        <fullName evidence="6">Type I restriction enzyme, S subunit</fullName>
    </submittedName>
</protein>
<evidence type="ECO:0000256" key="2">
    <source>
        <dbReference type="ARBA" id="ARBA00022747"/>
    </source>
</evidence>
<feature type="domain" description="Type I restriction modification DNA specificity" evidence="5">
    <location>
        <begin position="133"/>
        <end position="266"/>
    </location>
</feature>
<dbReference type="SUPFAM" id="SSF116734">
    <property type="entry name" value="DNA methylase specificity domain"/>
    <property type="match status" value="2"/>
</dbReference>
<evidence type="ECO:0000313" key="7">
    <source>
        <dbReference type="Proteomes" id="UP000198693"/>
    </source>
</evidence>
<evidence type="ECO:0000256" key="3">
    <source>
        <dbReference type="ARBA" id="ARBA00023125"/>
    </source>
</evidence>
<comment type="similarity">
    <text evidence="1">Belongs to the type-I restriction system S methylase family.</text>
</comment>
<dbReference type="AlphaFoldDB" id="A0A1I7HAG3"/>
<dbReference type="InterPro" id="IPR044946">
    <property type="entry name" value="Restrct_endonuc_typeI_TRD_sf"/>
</dbReference>
<proteinExistence type="inferred from homology"/>
<dbReference type="Gene3D" id="3.90.220.20">
    <property type="entry name" value="DNA methylase specificity domains"/>
    <property type="match status" value="2"/>
</dbReference>
<dbReference type="GO" id="GO:0009307">
    <property type="term" value="P:DNA restriction-modification system"/>
    <property type="evidence" value="ECO:0007669"/>
    <property type="project" value="UniProtKB-KW"/>
</dbReference>
<dbReference type="OrthoDB" id="398435at2"/>
<evidence type="ECO:0000313" key="6">
    <source>
        <dbReference type="EMBL" id="SFU57700.1"/>
    </source>
</evidence>
<keyword evidence="7" id="KW-1185">Reference proteome</keyword>
<dbReference type="Pfam" id="PF01420">
    <property type="entry name" value="Methylase_S"/>
    <property type="match status" value="2"/>
</dbReference>
<accession>A0A1I7HAG3</accession>
<feature type="coiled-coil region" evidence="4">
    <location>
        <begin position="254"/>
        <end position="281"/>
    </location>
</feature>
<dbReference type="PANTHER" id="PTHR43140">
    <property type="entry name" value="TYPE-1 RESTRICTION ENZYME ECOKI SPECIFICITY PROTEIN"/>
    <property type="match status" value="1"/>
</dbReference>
<dbReference type="CDD" id="cd17249">
    <property type="entry name" value="RMtype1_S_EcoR124I-TRD2-CR2_like"/>
    <property type="match status" value="1"/>
</dbReference>
<feature type="domain" description="Type I restriction modification DNA specificity" evidence="5">
    <location>
        <begin position="377"/>
        <end position="554"/>
    </location>
</feature>
<gene>
    <name evidence="6" type="ORF">SAMN04487955_10499</name>
</gene>
<dbReference type="GO" id="GO:0003677">
    <property type="term" value="F:DNA binding"/>
    <property type="evidence" value="ECO:0007669"/>
    <property type="project" value="UniProtKB-KW"/>
</dbReference>
<dbReference type="PANTHER" id="PTHR43140:SF1">
    <property type="entry name" value="TYPE I RESTRICTION ENZYME ECOKI SPECIFICITY SUBUNIT"/>
    <property type="match status" value="1"/>
</dbReference>
<evidence type="ECO:0000256" key="4">
    <source>
        <dbReference type="SAM" id="Coils"/>
    </source>
</evidence>
<dbReference type="InterPro" id="IPR051212">
    <property type="entry name" value="Type-I_RE_S_subunit"/>
</dbReference>
<keyword evidence="4" id="KW-0175">Coiled coil</keyword>
<dbReference type="EMBL" id="FPBP01000004">
    <property type="protein sequence ID" value="SFU57700.1"/>
    <property type="molecule type" value="Genomic_DNA"/>
</dbReference>
<keyword evidence="2" id="KW-0680">Restriction system</keyword>
<dbReference type="RefSeq" id="WP_089794403.1">
    <property type="nucleotide sequence ID" value="NZ_FPBP01000004.1"/>
</dbReference>